<reference evidence="5" key="1">
    <citation type="submission" date="2022-11" db="UniProtKB">
        <authorList>
            <consortium name="WormBaseParasite"/>
        </authorList>
    </citation>
    <scope>IDENTIFICATION</scope>
</reference>
<feature type="domain" description="CCHC-type" evidence="3">
    <location>
        <begin position="3"/>
        <end position="16"/>
    </location>
</feature>
<feature type="domain" description="CCHC-type" evidence="3">
    <location>
        <begin position="224"/>
        <end position="237"/>
    </location>
</feature>
<keyword evidence="1" id="KW-0862">Zinc</keyword>
<evidence type="ECO:0000256" key="1">
    <source>
        <dbReference type="PROSITE-ProRule" id="PRU00047"/>
    </source>
</evidence>
<dbReference type="GO" id="GO:0008270">
    <property type="term" value="F:zinc ion binding"/>
    <property type="evidence" value="ECO:0007669"/>
    <property type="project" value="UniProtKB-KW"/>
</dbReference>
<keyword evidence="1" id="KW-0863">Zinc-finger</keyword>
<dbReference type="AlphaFoldDB" id="A0A915K628"/>
<dbReference type="Proteomes" id="UP000887565">
    <property type="component" value="Unplaced"/>
</dbReference>
<dbReference type="Gene3D" id="4.10.60.10">
    <property type="entry name" value="Zinc finger, CCHC-type"/>
    <property type="match status" value="1"/>
</dbReference>
<keyword evidence="4" id="KW-1185">Reference proteome</keyword>
<feature type="compositionally biased region" description="Low complexity" evidence="2">
    <location>
        <begin position="274"/>
        <end position="291"/>
    </location>
</feature>
<sequence>MTCYNCHEIGHRSRDCNLPKSFDRNDGNRSYFGREKNRGRQCWGNEFETNGRGGRRNHRYEDGNQHYEYGHIRRNNDNSGFYGERRSHIYNTNTNYKNDNANKTNWRHGKLNRFEKSAEGNDRALTGGFSSSAETRDPVATANLVICGRNASNESVDSNDNTCDSRDVKENSGLAPFEMKKPDNDCGEPQSITTHIHNTQVTFSAPMIDVKSKSESFHLPEVFCRNCQTPGHMKKDCLVESPNSLCLSADDNDVKILFRNIKKTDIVPPPPRYSASTTPVAAPSSNNAAPSTHSNQIRPLPPMTPYEHDENIGCTKNEYHGNLAPNVENSHHAYQLRSGGYALPAQHVQAQISSLHNEQLYLQRGRVPRHNLAPPLSSSASCYANTTLQENVPVRNDNQSLMESQNNKQRPLVYINRILTTVETQTDPVEIIARENETKIEINHAVKNEPPKIEIKRTMDVTEKQSTLIELLEQDTNNCFPVGGNSLV</sequence>
<dbReference type="SMART" id="SM00343">
    <property type="entry name" value="ZnF_C2HC"/>
    <property type="match status" value="2"/>
</dbReference>
<dbReference type="GO" id="GO:0003676">
    <property type="term" value="F:nucleic acid binding"/>
    <property type="evidence" value="ECO:0007669"/>
    <property type="project" value="InterPro"/>
</dbReference>
<feature type="region of interest" description="Disordered" evidence="2">
    <location>
        <begin position="269"/>
        <end position="296"/>
    </location>
</feature>
<dbReference type="SUPFAM" id="SSF57756">
    <property type="entry name" value="Retrovirus zinc finger-like domains"/>
    <property type="match status" value="2"/>
</dbReference>
<name>A0A915K628_ROMCU</name>
<evidence type="ECO:0000256" key="2">
    <source>
        <dbReference type="SAM" id="MobiDB-lite"/>
    </source>
</evidence>
<dbReference type="GO" id="GO:0019899">
    <property type="term" value="F:enzyme binding"/>
    <property type="evidence" value="ECO:0007669"/>
    <property type="project" value="UniProtKB-ARBA"/>
</dbReference>
<dbReference type="InterPro" id="IPR001878">
    <property type="entry name" value="Znf_CCHC"/>
</dbReference>
<accession>A0A915K628</accession>
<protein>
    <submittedName>
        <fullName evidence="5">CCHC-type domain-containing protein</fullName>
    </submittedName>
</protein>
<dbReference type="InterPro" id="IPR036875">
    <property type="entry name" value="Znf_CCHC_sf"/>
</dbReference>
<evidence type="ECO:0000259" key="3">
    <source>
        <dbReference type="PROSITE" id="PS50158"/>
    </source>
</evidence>
<keyword evidence="1" id="KW-0479">Metal-binding</keyword>
<evidence type="ECO:0000313" key="4">
    <source>
        <dbReference type="Proteomes" id="UP000887565"/>
    </source>
</evidence>
<organism evidence="4 5">
    <name type="scientific">Romanomermis culicivorax</name>
    <name type="common">Nematode worm</name>
    <dbReference type="NCBI Taxonomy" id="13658"/>
    <lineage>
        <taxon>Eukaryota</taxon>
        <taxon>Metazoa</taxon>
        <taxon>Ecdysozoa</taxon>
        <taxon>Nematoda</taxon>
        <taxon>Enoplea</taxon>
        <taxon>Dorylaimia</taxon>
        <taxon>Mermithida</taxon>
        <taxon>Mermithoidea</taxon>
        <taxon>Mermithidae</taxon>
        <taxon>Romanomermis</taxon>
    </lineage>
</organism>
<dbReference type="Pfam" id="PF00098">
    <property type="entry name" value="zf-CCHC"/>
    <property type="match status" value="2"/>
</dbReference>
<evidence type="ECO:0000313" key="5">
    <source>
        <dbReference type="WBParaSite" id="nRc.2.0.1.t34191-RA"/>
    </source>
</evidence>
<dbReference type="PROSITE" id="PS50158">
    <property type="entry name" value="ZF_CCHC"/>
    <property type="match status" value="2"/>
</dbReference>
<proteinExistence type="predicted"/>
<dbReference type="WBParaSite" id="nRc.2.0.1.t34191-RA">
    <property type="protein sequence ID" value="nRc.2.0.1.t34191-RA"/>
    <property type="gene ID" value="nRc.2.0.1.g34191"/>
</dbReference>